<dbReference type="SUPFAM" id="SSF88946">
    <property type="entry name" value="Sigma2 domain of RNA polymerase sigma factors"/>
    <property type="match status" value="1"/>
</dbReference>
<dbReference type="InterPro" id="IPR013324">
    <property type="entry name" value="RNA_pol_sigma_r3/r4-like"/>
</dbReference>
<dbReference type="InterPro" id="IPR039425">
    <property type="entry name" value="RNA_pol_sigma-70-like"/>
</dbReference>
<dbReference type="InterPro" id="IPR036388">
    <property type="entry name" value="WH-like_DNA-bd_sf"/>
</dbReference>
<proteinExistence type="inferred from homology"/>
<dbReference type="InterPro" id="IPR013249">
    <property type="entry name" value="RNA_pol_sigma70_r4_t2"/>
</dbReference>
<dbReference type="PANTHER" id="PTHR43133">
    <property type="entry name" value="RNA POLYMERASE ECF-TYPE SIGMA FACTO"/>
    <property type="match status" value="1"/>
</dbReference>
<accession>A0ABN6ZDX2</accession>
<comment type="similarity">
    <text evidence="1">Belongs to the sigma-70 factor family. ECF subfamily.</text>
</comment>
<dbReference type="Pfam" id="PF04542">
    <property type="entry name" value="Sigma70_r2"/>
    <property type="match status" value="1"/>
</dbReference>
<dbReference type="GO" id="GO:0000428">
    <property type="term" value="C:DNA-directed RNA polymerase complex"/>
    <property type="evidence" value="ECO:0007669"/>
    <property type="project" value="UniProtKB-KW"/>
</dbReference>
<keyword evidence="4" id="KW-0804">Transcription</keyword>
<dbReference type="NCBIfam" id="TIGR02937">
    <property type="entry name" value="sigma70-ECF"/>
    <property type="match status" value="1"/>
</dbReference>
<evidence type="ECO:0000256" key="3">
    <source>
        <dbReference type="ARBA" id="ARBA00023082"/>
    </source>
</evidence>
<keyword evidence="3" id="KW-0731">Sigma factor</keyword>
<sequence length="180" mass="21830">MKIFRWEQRYSQLSEVQLVKRAMKKDDLAFLELMRRYENYFIQMAYRYVKNEQDVMDLIQELAYRGLLNIHQLKEPKYFKTWMTRILINLAMNLWHKVELNELGEDLEAPSKGCLIEERMDLNRAIQKLRPDYQSVIKMHYFEDLSIEDISIRLQLKPNTVKSHLRRGKKALETMLKEDV</sequence>
<protein>
    <submittedName>
        <fullName evidence="7">DNA-directed RNA polymerase sigma-70 factor</fullName>
    </submittedName>
</protein>
<evidence type="ECO:0000256" key="4">
    <source>
        <dbReference type="ARBA" id="ARBA00023163"/>
    </source>
</evidence>
<evidence type="ECO:0000256" key="2">
    <source>
        <dbReference type="ARBA" id="ARBA00023015"/>
    </source>
</evidence>
<dbReference type="RefSeq" id="WP_161831484.1">
    <property type="nucleotide sequence ID" value="NZ_AP028127.1"/>
</dbReference>
<keyword evidence="8" id="KW-1185">Reference proteome</keyword>
<gene>
    <name evidence="7" type="ORF">T23_21340</name>
</gene>
<dbReference type="InterPro" id="IPR014284">
    <property type="entry name" value="RNA_pol_sigma-70_dom"/>
</dbReference>
<dbReference type="SUPFAM" id="SSF88659">
    <property type="entry name" value="Sigma3 and sigma4 domains of RNA polymerase sigma factors"/>
    <property type="match status" value="1"/>
</dbReference>
<evidence type="ECO:0000259" key="5">
    <source>
        <dbReference type="Pfam" id="PF04542"/>
    </source>
</evidence>
<reference evidence="7" key="1">
    <citation type="journal article" date="2024" name="Int. J. Syst. Evol. Microbiol.">
        <title>Turicibacter faecis sp. nov., isolated from faeces of heart failure mouse model.</title>
        <authorList>
            <person name="Imamura Y."/>
            <person name="Motooka D."/>
            <person name="Nakajima Y."/>
            <person name="Ito S."/>
            <person name="Kitakaze M."/>
            <person name="Iida T."/>
            <person name="Nakamura S."/>
        </authorList>
    </citation>
    <scope>NUCLEOTIDE SEQUENCE</scope>
    <source>
        <strain evidence="7">TC023</strain>
    </source>
</reference>
<evidence type="ECO:0000259" key="6">
    <source>
        <dbReference type="Pfam" id="PF08281"/>
    </source>
</evidence>
<feature type="domain" description="RNA polymerase sigma factor 70 region 4 type 2" evidence="6">
    <location>
        <begin position="120"/>
        <end position="172"/>
    </location>
</feature>
<dbReference type="InterPro" id="IPR007627">
    <property type="entry name" value="RNA_pol_sigma70_r2"/>
</dbReference>
<evidence type="ECO:0000313" key="8">
    <source>
        <dbReference type="Proteomes" id="UP001432099"/>
    </source>
</evidence>
<evidence type="ECO:0000313" key="7">
    <source>
        <dbReference type="EMBL" id="BEH92032.1"/>
    </source>
</evidence>
<dbReference type="CDD" id="cd06171">
    <property type="entry name" value="Sigma70_r4"/>
    <property type="match status" value="1"/>
</dbReference>
<keyword evidence="2" id="KW-0805">Transcription regulation</keyword>
<name>A0ABN6ZDX2_9FIRM</name>
<organism evidence="7 8">
    <name type="scientific">Turicibacter faecis</name>
    <dbReference type="NCBI Taxonomy" id="2963365"/>
    <lineage>
        <taxon>Bacteria</taxon>
        <taxon>Bacillati</taxon>
        <taxon>Bacillota</taxon>
        <taxon>Erysipelotrichia</taxon>
        <taxon>Erysipelotrichales</taxon>
        <taxon>Turicibacteraceae</taxon>
        <taxon>Turicibacter</taxon>
    </lineage>
</organism>
<dbReference type="InterPro" id="IPR013325">
    <property type="entry name" value="RNA_pol_sigma_r2"/>
</dbReference>
<dbReference type="Pfam" id="PF08281">
    <property type="entry name" value="Sigma70_r4_2"/>
    <property type="match status" value="1"/>
</dbReference>
<dbReference type="PANTHER" id="PTHR43133:SF51">
    <property type="entry name" value="RNA POLYMERASE SIGMA FACTOR"/>
    <property type="match status" value="1"/>
</dbReference>
<feature type="domain" description="RNA polymerase sigma-70 region 2" evidence="5">
    <location>
        <begin position="33"/>
        <end position="96"/>
    </location>
</feature>
<dbReference type="Gene3D" id="1.10.1740.10">
    <property type="match status" value="1"/>
</dbReference>
<dbReference type="Proteomes" id="UP001432099">
    <property type="component" value="Chromosome"/>
</dbReference>
<evidence type="ECO:0000256" key="1">
    <source>
        <dbReference type="ARBA" id="ARBA00010641"/>
    </source>
</evidence>
<dbReference type="EMBL" id="AP028127">
    <property type="protein sequence ID" value="BEH92032.1"/>
    <property type="molecule type" value="Genomic_DNA"/>
</dbReference>
<keyword evidence="7" id="KW-0240">DNA-directed RNA polymerase</keyword>
<dbReference type="Gene3D" id="1.10.10.10">
    <property type="entry name" value="Winged helix-like DNA-binding domain superfamily/Winged helix DNA-binding domain"/>
    <property type="match status" value="1"/>
</dbReference>